<keyword evidence="2" id="KW-1185">Reference proteome</keyword>
<reference evidence="1 2" key="1">
    <citation type="submission" date="2018-03" db="EMBL/GenBank/DDBJ databases">
        <title>Genomic Encyclopedia of Archaeal and Bacterial Type Strains, Phase II (KMG-II): from individual species to whole genera.</title>
        <authorList>
            <person name="Goeker M."/>
        </authorList>
    </citation>
    <scope>NUCLEOTIDE SEQUENCE [LARGE SCALE GENOMIC DNA]</scope>
    <source>
        <strain evidence="1 2">DSM 45211</strain>
    </source>
</reference>
<dbReference type="OrthoDB" id="3818951at2"/>
<dbReference type="Proteomes" id="UP000243528">
    <property type="component" value="Unassembled WGS sequence"/>
</dbReference>
<name>A0A2P8E0Y9_9ACTN</name>
<dbReference type="AlphaFoldDB" id="A0A2P8E0Y9"/>
<dbReference type="EMBL" id="PYGE01000008">
    <property type="protein sequence ID" value="PSL03142.1"/>
    <property type="molecule type" value="Genomic_DNA"/>
</dbReference>
<accession>A0A2P8E0Y9</accession>
<comment type="caution">
    <text evidence="1">The sequence shown here is derived from an EMBL/GenBank/DDBJ whole genome shotgun (WGS) entry which is preliminary data.</text>
</comment>
<sequence length="169" mass="18511">MSDDDALWWAKVRSGGPQRVTPDSAYPAGMTRLVEPDARAVWLLPDLPDNARPDVLEELGLSGFPVDQRGDTARVLASCLRCCWSEPSGPIWPGTSASLDDVAASFRAITDTRDDRARHAALLGAVRRLAASGWVGFDEEQRTVRLGPRVAAWNAAELSTLRELWRSMP</sequence>
<organism evidence="1 2">
    <name type="scientific">Haloactinopolyspora alba</name>
    <dbReference type="NCBI Taxonomy" id="648780"/>
    <lineage>
        <taxon>Bacteria</taxon>
        <taxon>Bacillati</taxon>
        <taxon>Actinomycetota</taxon>
        <taxon>Actinomycetes</taxon>
        <taxon>Jiangellales</taxon>
        <taxon>Jiangellaceae</taxon>
        <taxon>Haloactinopolyspora</taxon>
    </lineage>
</organism>
<dbReference type="RefSeq" id="WP_106537563.1">
    <property type="nucleotide sequence ID" value="NZ_ML142902.1"/>
</dbReference>
<evidence type="ECO:0000313" key="1">
    <source>
        <dbReference type="EMBL" id="PSL03142.1"/>
    </source>
</evidence>
<gene>
    <name evidence="1" type="ORF">CLV30_10854</name>
</gene>
<evidence type="ECO:0000313" key="2">
    <source>
        <dbReference type="Proteomes" id="UP000243528"/>
    </source>
</evidence>
<proteinExistence type="predicted"/>
<protein>
    <submittedName>
        <fullName evidence="1">Uncharacterized protein</fullName>
    </submittedName>
</protein>